<dbReference type="RefSeq" id="YP_009225372.1">
    <property type="nucleotide sequence ID" value="NC_029093.1"/>
</dbReference>
<accession>A0A0F6WF15</accession>
<dbReference type="GeneID" id="26796368"/>
<name>A0A0F6WF15_9CAUD</name>
<dbReference type="KEGG" id="vg:26796368"/>
<organism evidence="1 2">
    <name type="scientific">Mycobacterium phage Mindy</name>
    <dbReference type="NCBI Taxonomy" id="1647311"/>
    <lineage>
        <taxon>Viruses</taxon>
        <taxon>Duplodnaviria</taxon>
        <taxon>Heunggongvirae</taxon>
        <taxon>Uroviricota</taxon>
        <taxon>Caudoviricetes</taxon>
        <taxon>Kostyavirus</taxon>
        <taxon>Kostyavirus toto</taxon>
    </lineage>
</organism>
<dbReference type="Proteomes" id="UP000201946">
    <property type="component" value="Segment"/>
</dbReference>
<protein>
    <recommendedName>
        <fullName evidence="3">Holliday junction resolvase</fullName>
    </recommendedName>
</protein>
<sequence>MARQALVLTNRSKQKGTEFETRITNGLIEALGNEDIERRTLSGIHDRGDIAGVKLNGQRVVIECKNVATGKVLHLPQWVEEAQTEAKNDGALVGVVIHKRAGTTDPMKQWVSMTVADLVAILTGVPQ</sequence>
<proteinExistence type="predicted"/>
<dbReference type="EMBL" id="KR080204">
    <property type="protein sequence ID" value="AKF15115.1"/>
    <property type="molecule type" value="Genomic_DNA"/>
</dbReference>
<evidence type="ECO:0008006" key="3">
    <source>
        <dbReference type="Google" id="ProtNLM"/>
    </source>
</evidence>
<evidence type="ECO:0000313" key="1">
    <source>
        <dbReference type="EMBL" id="AKF15115.1"/>
    </source>
</evidence>
<evidence type="ECO:0000313" key="2">
    <source>
        <dbReference type="Proteomes" id="UP000201946"/>
    </source>
</evidence>
<reference evidence="1 2" key="1">
    <citation type="journal article" date="2015" name="Genome Announc.">
        <title>Genome Sequence of Mycobacteriophage Mindy.</title>
        <authorList>
            <person name="Pope W.H."/>
            <person name="Bernstein N.I."/>
            <person name="Fasolas C.S."/>
            <person name="Mezghani N."/>
            <person name="Pressimone C.A."/>
            <person name="Selvakumar P."/>
            <person name="Stanton A.C."/>
            <person name="Lapin J.S."/>
            <person name="Prout A.K."/>
            <person name="Grubb S.R."/>
            <person name="Warner M.H."/>
            <person name="Bowman C.A."/>
            <person name="Russell D.A."/>
            <person name="Hatfull G.F."/>
        </authorList>
    </citation>
    <scope>NUCLEOTIDE SEQUENCE [LARGE SCALE GENOMIC DNA]</scope>
</reference>
<gene>
    <name evidence="1" type="primary">85</name>
    <name evidence="1" type="ORF">SEA_MINDY_85</name>
</gene>